<dbReference type="GO" id="GO:0022008">
    <property type="term" value="P:neurogenesis"/>
    <property type="evidence" value="ECO:0007669"/>
    <property type="project" value="TreeGrafter"/>
</dbReference>
<reference evidence="1" key="1">
    <citation type="submission" date="2021-02" db="EMBL/GenBank/DDBJ databases">
        <authorList>
            <person name="Bekaert M."/>
        </authorList>
    </citation>
    <scope>NUCLEOTIDE SEQUENCE</scope>
    <source>
        <strain evidence="1">IoA-00</strain>
    </source>
</reference>
<evidence type="ECO:0000313" key="1">
    <source>
        <dbReference type="EMBL" id="CAF2878022.1"/>
    </source>
</evidence>
<name>A0A7R8H5F7_LEPSM</name>
<sequence length="313" mass="36532">MGSPVFYTMFHGDFIESKNKKNKIQVFDMEPEVFQSLLGIVKPSNTIYLMSQTRHFNLPVFRDKCWEVIARDSMSSFESTSFEDIDFTTLLDILSNKDLKHSERVAFKAALQWATTHLKVKGTNEFEKDPRILRPKTRKLLGKAIDHIYFYVDKIVCIFVKITTSNKTPEKNKLKETPKEREHRLPKNTDHISSGEYGYVSYFHFKVNRTVELIALTVLSGRLRDEIGINIEKSDAICGKASYICHDEPQQQVYIKFNNKTILERDTEYTAIACCYRFSYYVQDKEPYFSPIFSITSLSKCYSITDMYYSIFS</sequence>
<dbReference type="SUPFAM" id="SSF54695">
    <property type="entry name" value="POZ domain"/>
    <property type="match status" value="1"/>
</dbReference>
<dbReference type="AlphaFoldDB" id="A0A7R8H5F7"/>
<dbReference type="InterPro" id="IPR011333">
    <property type="entry name" value="SKP1/BTB/POZ_sf"/>
</dbReference>
<dbReference type="Gene3D" id="1.25.40.420">
    <property type="match status" value="1"/>
</dbReference>
<dbReference type="EMBL" id="HG994581">
    <property type="protein sequence ID" value="CAF2878022.1"/>
    <property type="molecule type" value="Genomic_DNA"/>
</dbReference>
<dbReference type="PANTHER" id="PTHR45774:SF3">
    <property type="entry name" value="BTB (POZ) DOMAIN-CONTAINING 2B-RELATED"/>
    <property type="match status" value="1"/>
</dbReference>
<organism evidence="1 2">
    <name type="scientific">Lepeophtheirus salmonis</name>
    <name type="common">Salmon louse</name>
    <name type="synonym">Caligus salmonis</name>
    <dbReference type="NCBI Taxonomy" id="72036"/>
    <lineage>
        <taxon>Eukaryota</taxon>
        <taxon>Metazoa</taxon>
        <taxon>Ecdysozoa</taxon>
        <taxon>Arthropoda</taxon>
        <taxon>Crustacea</taxon>
        <taxon>Multicrustacea</taxon>
        <taxon>Hexanauplia</taxon>
        <taxon>Copepoda</taxon>
        <taxon>Siphonostomatoida</taxon>
        <taxon>Caligidae</taxon>
        <taxon>Lepeophtheirus</taxon>
    </lineage>
</organism>
<evidence type="ECO:0000313" key="2">
    <source>
        <dbReference type="Proteomes" id="UP000675881"/>
    </source>
</evidence>
<dbReference type="GO" id="GO:0005829">
    <property type="term" value="C:cytosol"/>
    <property type="evidence" value="ECO:0007669"/>
    <property type="project" value="TreeGrafter"/>
</dbReference>
<protein>
    <submittedName>
        <fullName evidence="1">BTBD3_6</fullName>
    </submittedName>
</protein>
<keyword evidence="2" id="KW-1185">Reference proteome</keyword>
<dbReference type="PANTHER" id="PTHR45774">
    <property type="entry name" value="BTB/POZ DOMAIN-CONTAINING"/>
    <property type="match status" value="1"/>
</dbReference>
<dbReference type="InterPro" id="IPR011705">
    <property type="entry name" value="BACK"/>
</dbReference>
<gene>
    <name evidence="1" type="ORF">LSAA_6806</name>
</gene>
<accession>A0A7R8H5F7</accession>
<dbReference type="Pfam" id="PF07707">
    <property type="entry name" value="BACK"/>
    <property type="match status" value="1"/>
</dbReference>
<dbReference type="Proteomes" id="UP000675881">
    <property type="component" value="Chromosome 2"/>
</dbReference>
<proteinExistence type="predicted"/>
<dbReference type="OrthoDB" id="636773at2759"/>